<dbReference type="EMBL" id="QRAN01000012">
    <property type="protein sequence ID" value="RLQ21549.1"/>
    <property type="molecule type" value="Genomic_DNA"/>
</dbReference>
<dbReference type="OrthoDB" id="7656008at2"/>
<sequence>MTAEPEHHRVPLNPPEPNTAPEGARMIRLEVTRLLGYDRNPRRCRNSEYERIKASIRSQGLDQPLVVTRRPGETDYMLLAGGNSRLRALRALYQETSDDAFRYLDCVYKPWVAESDVLLSHLRENELRDNLHFIDKARAVFEAKALLEAEMPGAPLSQRRLSELITARGLSFSQTLISRMAYAVHTLWPLIPQALSAGMGSPQVVRIQALERAARNLWLSRSLGSDGEFDAIFAALCHRYDSPDWVTEVLRGAIETEIADAADADIALVRLELEALIAGQPFPALAPECPAGESMQELPGDVAPAAGRGHQGPQNPPNPRPAATSTQAGATAPAKAHEKGETDAGTELELNQLRHRAYRLARQLAEAYGLGSLIQPLTDQGVGFAVQAVPDTAGTDLPDTDTDAVRWVAALWWQLAACADVKPTPPGSVVPLEPLEAGSLAARLWHWLPDADWENLVALMENCRALHRVARDAGQPLP</sequence>
<feature type="region of interest" description="Disordered" evidence="1">
    <location>
        <begin position="1"/>
        <end position="22"/>
    </location>
</feature>
<dbReference type="AlphaFoldDB" id="A0A3L7DY44"/>
<dbReference type="InterPro" id="IPR050336">
    <property type="entry name" value="Chromosome_partition/occlusion"/>
</dbReference>
<evidence type="ECO:0000313" key="4">
    <source>
        <dbReference type="Proteomes" id="UP000265509"/>
    </source>
</evidence>
<dbReference type="InterPro" id="IPR003115">
    <property type="entry name" value="ParB_N"/>
</dbReference>
<dbReference type="SUPFAM" id="SSF110849">
    <property type="entry name" value="ParB/Sulfiredoxin"/>
    <property type="match status" value="1"/>
</dbReference>
<evidence type="ECO:0000256" key="1">
    <source>
        <dbReference type="SAM" id="MobiDB-lite"/>
    </source>
</evidence>
<feature type="domain" description="ParB-like N-terminal" evidence="2">
    <location>
        <begin position="25"/>
        <end position="126"/>
    </location>
</feature>
<dbReference type="PANTHER" id="PTHR33375:SF1">
    <property type="entry name" value="CHROMOSOME-PARTITIONING PROTEIN PARB-RELATED"/>
    <property type="match status" value="1"/>
</dbReference>
<protein>
    <submittedName>
        <fullName evidence="3">Chromosome partitioning protein ParB</fullName>
    </submittedName>
</protein>
<dbReference type="GO" id="GO:0007059">
    <property type="term" value="P:chromosome segregation"/>
    <property type="evidence" value="ECO:0007669"/>
    <property type="project" value="TreeGrafter"/>
</dbReference>
<accession>A0A3L7DY44</accession>
<feature type="region of interest" description="Disordered" evidence="1">
    <location>
        <begin position="288"/>
        <end position="347"/>
    </location>
</feature>
<name>A0A3L7DY44_9GAMM</name>
<gene>
    <name evidence="3" type="ORF">DWB85_12395</name>
</gene>
<dbReference type="InterPro" id="IPR036086">
    <property type="entry name" value="ParB/Sulfiredoxin_sf"/>
</dbReference>
<dbReference type="Gene3D" id="3.90.1530.10">
    <property type="entry name" value="Conserved hypothetical protein from pyrococcus furiosus pfu- 392566-001, ParB domain"/>
    <property type="match status" value="1"/>
</dbReference>
<evidence type="ECO:0000313" key="3">
    <source>
        <dbReference type="EMBL" id="RLQ21549.1"/>
    </source>
</evidence>
<reference evidence="3 4" key="1">
    <citation type="submission" date="2018-07" db="EMBL/GenBank/DDBJ databases">
        <title>Halioglobus sp. genome submission.</title>
        <authorList>
            <person name="Ye M.-Q."/>
            <person name="Du Z.-J."/>
        </authorList>
    </citation>
    <scope>NUCLEOTIDE SEQUENCE [LARGE SCALE GENOMIC DNA]</scope>
    <source>
        <strain evidence="3 4">U0301</strain>
    </source>
</reference>
<dbReference type="SMART" id="SM00470">
    <property type="entry name" value="ParB"/>
    <property type="match status" value="1"/>
</dbReference>
<proteinExistence type="predicted"/>
<dbReference type="Pfam" id="PF02195">
    <property type="entry name" value="ParB_N"/>
    <property type="match status" value="1"/>
</dbReference>
<organism evidence="3 4">
    <name type="scientific">Seongchinamella sediminis</name>
    <dbReference type="NCBI Taxonomy" id="2283635"/>
    <lineage>
        <taxon>Bacteria</taxon>
        <taxon>Pseudomonadati</taxon>
        <taxon>Pseudomonadota</taxon>
        <taxon>Gammaproteobacteria</taxon>
        <taxon>Cellvibrionales</taxon>
        <taxon>Halieaceae</taxon>
        <taxon>Seongchinamella</taxon>
    </lineage>
</organism>
<comment type="caution">
    <text evidence="3">The sequence shown here is derived from an EMBL/GenBank/DDBJ whole genome shotgun (WGS) entry which is preliminary data.</text>
</comment>
<dbReference type="Proteomes" id="UP000265509">
    <property type="component" value="Unassembled WGS sequence"/>
</dbReference>
<dbReference type="InterPro" id="IPR022304">
    <property type="entry name" value="ICE_PFGI_1_ParB"/>
</dbReference>
<keyword evidence="4" id="KW-1185">Reference proteome</keyword>
<dbReference type="NCBIfam" id="TIGR03764">
    <property type="entry name" value="ICE_PFGI_1_parB"/>
    <property type="match status" value="1"/>
</dbReference>
<dbReference type="PANTHER" id="PTHR33375">
    <property type="entry name" value="CHROMOSOME-PARTITIONING PROTEIN PARB-RELATED"/>
    <property type="match status" value="1"/>
</dbReference>
<dbReference type="GO" id="GO:0005694">
    <property type="term" value="C:chromosome"/>
    <property type="evidence" value="ECO:0007669"/>
    <property type="project" value="TreeGrafter"/>
</dbReference>
<evidence type="ECO:0000259" key="2">
    <source>
        <dbReference type="SMART" id="SM00470"/>
    </source>
</evidence>